<dbReference type="Gene3D" id="3.40.630.30">
    <property type="match status" value="1"/>
</dbReference>
<dbReference type="InterPro" id="IPR016181">
    <property type="entry name" value="Acyl_CoA_acyltransferase"/>
</dbReference>
<dbReference type="SUPFAM" id="SSF55729">
    <property type="entry name" value="Acyl-CoA N-acyltransferases (Nat)"/>
    <property type="match status" value="1"/>
</dbReference>
<dbReference type="Pfam" id="PF00583">
    <property type="entry name" value="Acetyltransf_1"/>
    <property type="match status" value="1"/>
</dbReference>
<reference evidence="2" key="1">
    <citation type="submission" date="2014-07" db="EMBL/GenBank/DDBJ databases">
        <title>Pseudomonas aeruginosa Ps422 class 1 integron.</title>
        <authorList>
            <person name="Rojo-Bezares B."/>
            <person name="Cavalie L."/>
            <person name="Dubois D."/>
            <person name="Oswald E."/>
            <person name="Torres C."/>
            <person name="Saenz Y."/>
        </authorList>
    </citation>
    <scope>NUCLEOTIDE SEQUENCE</scope>
    <source>
        <strain evidence="2">Ps422</strain>
    </source>
</reference>
<dbReference type="NCBIfam" id="NF033078">
    <property type="entry name" value="AAC_6p_Ia_fam"/>
    <property type="match status" value="1"/>
</dbReference>
<dbReference type="CDD" id="cd04301">
    <property type="entry name" value="NAT_SF"/>
    <property type="match status" value="1"/>
</dbReference>
<name>A0A097KUW0_PSEAI</name>
<dbReference type="GO" id="GO:0016747">
    <property type="term" value="F:acyltransferase activity, transferring groups other than amino-acyl groups"/>
    <property type="evidence" value="ECO:0007669"/>
    <property type="project" value="InterPro"/>
</dbReference>
<dbReference type="EMBL" id="KM201605">
    <property type="protein sequence ID" value="AIT97187.1"/>
    <property type="molecule type" value="Genomic_DNA"/>
</dbReference>
<protein>
    <submittedName>
        <fullName evidence="2">Aminoglycoside acetyltranferase</fullName>
    </submittedName>
</protein>
<sequence>MEYKIVDIALDSKLVKVAAEILFYTFSEINNESWPTINSATEEVKECIEDKNICIGVLVEDKLVGWIGLRPMYENTWELHPMVVLSKWQGKGLGKILIFELEKRAKEQGINGIVLGTDDETFRTSLSMKELDKNDLFEEIKNIKNINHHPYEFYQKCGYKIIGVIPDANGKNKPDIWMWKKIM</sequence>
<proteinExistence type="predicted"/>
<dbReference type="RefSeq" id="WP_045890872.1">
    <property type="nucleotide sequence ID" value="NG_051492.1"/>
</dbReference>
<evidence type="ECO:0000313" key="2">
    <source>
        <dbReference type="EMBL" id="AIT97187.1"/>
    </source>
</evidence>
<dbReference type="AlphaFoldDB" id="A0A097KUW0"/>
<evidence type="ECO:0000259" key="1">
    <source>
        <dbReference type="PROSITE" id="PS51186"/>
    </source>
</evidence>
<accession>A0A097KUW0</accession>
<gene>
    <name evidence="2" type="primary">aacA56</name>
</gene>
<dbReference type="InterPro" id="IPR000182">
    <property type="entry name" value="GNAT_dom"/>
</dbReference>
<dbReference type="PROSITE" id="PS51186">
    <property type="entry name" value="GNAT"/>
    <property type="match status" value="1"/>
</dbReference>
<organism evidence="2">
    <name type="scientific">Pseudomonas aeruginosa</name>
    <dbReference type="NCBI Taxonomy" id="287"/>
    <lineage>
        <taxon>Bacteria</taxon>
        <taxon>Pseudomonadati</taxon>
        <taxon>Pseudomonadota</taxon>
        <taxon>Gammaproteobacteria</taxon>
        <taxon>Pseudomonadales</taxon>
        <taxon>Pseudomonadaceae</taxon>
        <taxon>Pseudomonas</taxon>
    </lineage>
</organism>
<feature type="domain" description="N-acetyltransferase" evidence="1">
    <location>
        <begin position="13"/>
        <end position="183"/>
    </location>
</feature>